<dbReference type="GO" id="GO:0020037">
    <property type="term" value="F:heme binding"/>
    <property type="evidence" value="ECO:0007669"/>
    <property type="project" value="InterPro"/>
</dbReference>
<dbReference type="GO" id="GO:0019825">
    <property type="term" value="F:oxygen binding"/>
    <property type="evidence" value="ECO:0007669"/>
    <property type="project" value="InterPro"/>
</dbReference>
<dbReference type="STRING" id="33203.A0A179HMA6"/>
<keyword evidence="15" id="KW-0520">NAD</keyword>
<comment type="cofactor">
    <cofactor evidence="2">
        <name>FAD</name>
        <dbReference type="ChEBI" id="CHEBI:57692"/>
    </cofactor>
</comment>
<evidence type="ECO:0000256" key="4">
    <source>
        <dbReference type="ARBA" id="ARBA00008414"/>
    </source>
</evidence>
<dbReference type="InterPro" id="IPR001433">
    <property type="entry name" value="OxRdtase_FAD/NAD-bd"/>
</dbReference>
<evidence type="ECO:0000256" key="17">
    <source>
        <dbReference type="ARBA" id="ARBA00030929"/>
    </source>
</evidence>
<evidence type="ECO:0000256" key="9">
    <source>
        <dbReference type="ARBA" id="ARBA00022630"/>
    </source>
</evidence>
<evidence type="ECO:0000259" key="22">
    <source>
        <dbReference type="PROSITE" id="PS01033"/>
    </source>
</evidence>
<dbReference type="PANTHER" id="PTHR43396">
    <property type="entry name" value="FLAVOHEMOPROTEIN"/>
    <property type="match status" value="1"/>
</dbReference>
<dbReference type="GO" id="GO:0009636">
    <property type="term" value="P:response to toxic substance"/>
    <property type="evidence" value="ECO:0007669"/>
    <property type="project" value="UniProtKB-KW"/>
</dbReference>
<evidence type="ECO:0000256" key="8">
    <source>
        <dbReference type="ARBA" id="ARBA00022617"/>
    </source>
</evidence>
<dbReference type="CDD" id="cd08922">
    <property type="entry name" value="FHb-globin"/>
    <property type="match status" value="1"/>
</dbReference>
<dbReference type="GO" id="GO:0046210">
    <property type="term" value="P:nitric oxide catabolic process"/>
    <property type="evidence" value="ECO:0007669"/>
    <property type="project" value="TreeGrafter"/>
</dbReference>
<dbReference type="AlphaFoldDB" id="A0A179HMA6"/>
<dbReference type="InterPro" id="IPR039261">
    <property type="entry name" value="FNR_nucleotide-bd"/>
</dbReference>
<keyword evidence="7" id="KW-0216">Detoxification</keyword>
<dbReference type="PROSITE" id="PS51384">
    <property type="entry name" value="FAD_FR"/>
    <property type="match status" value="1"/>
</dbReference>
<feature type="domain" description="Globin" evidence="22">
    <location>
        <begin position="29"/>
        <end position="166"/>
    </location>
</feature>
<reference evidence="24 25" key="1">
    <citation type="submission" date="2016-02" db="EMBL/GenBank/DDBJ databases">
        <title>Biosynthesis of antibiotic leucinostatins and their inhibition on Phytophthora in bio-control Purpureocillium lilacinum.</title>
        <authorList>
            <person name="Wang G."/>
            <person name="Liu Z."/>
            <person name="Lin R."/>
            <person name="Li E."/>
            <person name="Mao Z."/>
            <person name="Ling J."/>
            <person name="Yin W."/>
            <person name="Xie B."/>
        </authorList>
    </citation>
    <scope>NUCLEOTIDE SEQUENCE [LARGE SCALE GENOMIC DNA]</scope>
    <source>
        <strain evidence="24">PLFJ-1</strain>
    </source>
</reference>
<dbReference type="HAMAP" id="MF_01252">
    <property type="entry name" value="Hmp"/>
    <property type="match status" value="1"/>
</dbReference>
<keyword evidence="13" id="KW-0560">Oxidoreductase</keyword>
<dbReference type="SUPFAM" id="SSF46458">
    <property type="entry name" value="Globin-like"/>
    <property type="match status" value="1"/>
</dbReference>
<comment type="function">
    <text evidence="21">In the presence of oxygen and NADH, it has NADH oxidase activity, which leads to the generation of superoxide and H(2)O(2). Under anaerobic conditions, it also exhibits nitric oxide reductase and FAD reductase activities. However, all these reactions are much lower than NOD activity.</text>
</comment>
<evidence type="ECO:0000259" key="23">
    <source>
        <dbReference type="PROSITE" id="PS51384"/>
    </source>
</evidence>
<evidence type="ECO:0000256" key="20">
    <source>
        <dbReference type="ARBA" id="ARBA00049433"/>
    </source>
</evidence>
<dbReference type="GeneID" id="28886792"/>
<keyword evidence="14" id="KW-0408">Iron</keyword>
<evidence type="ECO:0000256" key="1">
    <source>
        <dbReference type="ARBA" id="ARBA00001970"/>
    </source>
</evidence>
<dbReference type="FunFam" id="2.40.30.10:FF:000034">
    <property type="entry name" value="Flavohemoprotein"/>
    <property type="match status" value="1"/>
</dbReference>
<evidence type="ECO:0000313" key="25">
    <source>
        <dbReference type="Proteomes" id="UP000078340"/>
    </source>
</evidence>
<dbReference type="FunFam" id="1.10.490.10:FF:000003">
    <property type="entry name" value="Flavohemoprotein"/>
    <property type="match status" value="1"/>
</dbReference>
<comment type="catalytic activity">
    <reaction evidence="19">
        <text>2 nitric oxide + NADH + 2 O2 = 2 nitrate + NAD(+) + H(+)</text>
        <dbReference type="Rhea" id="RHEA:19469"/>
        <dbReference type="ChEBI" id="CHEBI:15378"/>
        <dbReference type="ChEBI" id="CHEBI:15379"/>
        <dbReference type="ChEBI" id="CHEBI:16480"/>
        <dbReference type="ChEBI" id="CHEBI:17632"/>
        <dbReference type="ChEBI" id="CHEBI:57540"/>
        <dbReference type="ChEBI" id="CHEBI:57945"/>
        <dbReference type="EC" id="1.14.12.17"/>
    </reaction>
</comment>
<evidence type="ECO:0000256" key="21">
    <source>
        <dbReference type="ARBA" id="ARBA00056398"/>
    </source>
</evidence>
<dbReference type="Gene3D" id="3.40.50.80">
    <property type="entry name" value="Nucleotide-binding domain of ferredoxin-NADP reductase (FNR) module"/>
    <property type="match status" value="1"/>
</dbReference>
<evidence type="ECO:0000256" key="16">
    <source>
        <dbReference type="ARBA" id="ARBA00030024"/>
    </source>
</evidence>
<proteinExistence type="inferred from homology"/>
<dbReference type="Gene3D" id="2.40.30.10">
    <property type="entry name" value="Translation factors"/>
    <property type="match status" value="1"/>
</dbReference>
<protein>
    <recommendedName>
        <fullName evidence="6">Flavohemoprotein</fullName>
        <ecNumber evidence="5">1.14.12.17</ecNumber>
    </recommendedName>
    <alternativeName>
        <fullName evidence="17">Flavohemoglobin</fullName>
    </alternativeName>
    <alternativeName>
        <fullName evidence="16">Hemoglobin-like protein</fullName>
    </alternativeName>
    <alternativeName>
        <fullName evidence="18">Nitric oxide dioxygenase</fullName>
    </alternativeName>
</protein>
<dbReference type="CDD" id="cd06184">
    <property type="entry name" value="flavohem_like_fad_nad_binding"/>
    <property type="match status" value="1"/>
</dbReference>
<organism evidence="24 25">
    <name type="scientific">Purpureocillium lilacinum</name>
    <name type="common">Paecilomyces lilacinus</name>
    <dbReference type="NCBI Taxonomy" id="33203"/>
    <lineage>
        <taxon>Eukaryota</taxon>
        <taxon>Fungi</taxon>
        <taxon>Dikarya</taxon>
        <taxon>Ascomycota</taxon>
        <taxon>Pezizomycotina</taxon>
        <taxon>Sordariomycetes</taxon>
        <taxon>Hypocreomycetidae</taxon>
        <taxon>Hypocreales</taxon>
        <taxon>Ophiocordycipitaceae</taxon>
        <taxon>Purpureocillium</taxon>
    </lineage>
</organism>
<evidence type="ECO:0000256" key="11">
    <source>
        <dbReference type="ARBA" id="ARBA00022827"/>
    </source>
</evidence>
<dbReference type="KEGG" id="plj:28886792"/>
<evidence type="ECO:0000256" key="3">
    <source>
        <dbReference type="ARBA" id="ARBA00006401"/>
    </source>
</evidence>
<comment type="similarity">
    <text evidence="3">In the C-terminal section; belongs to the flavoprotein pyridine nucleotide cytochrome reductase family.</text>
</comment>
<dbReference type="PANTHER" id="PTHR43396:SF9">
    <property type="entry name" value="NITRIC OXIDE DIOXYGENASE"/>
    <property type="match status" value="1"/>
</dbReference>
<dbReference type="InterPro" id="IPR009050">
    <property type="entry name" value="Globin-like_sf"/>
</dbReference>
<evidence type="ECO:0000256" key="10">
    <source>
        <dbReference type="ARBA" id="ARBA00022723"/>
    </source>
</evidence>
<keyword evidence="10" id="KW-0479">Metal-binding</keyword>
<comment type="catalytic activity">
    <reaction evidence="20">
        <text>2 nitric oxide + NADPH + 2 O2 = 2 nitrate + NADP(+) + H(+)</text>
        <dbReference type="Rhea" id="RHEA:19465"/>
        <dbReference type="ChEBI" id="CHEBI:15378"/>
        <dbReference type="ChEBI" id="CHEBI:15379"/>
        <dbReference type="ChEBI" id="CHEBI:16480"/>
        <dbReference type="ChEBI" id="CHEBI:17632"/>
        <dbReference type="ChEBI" id="CHEBI:57783"/>
        <dbReference type="ChEBI" id="CHEBI:58349"/>
        <dbReference type="EC" id="1.14.12.17"/>
    </reaction>
</comment>
<comment type="caution">
    <text evidence="24">The sequence shown here is derived from an EMBL/GenBank/DDBJ whole genome shotgun (WGS) entry which is preliminary data.</text>
</comment>
<dbReference type="SUPFAM" id="SSF52343">
    <property type="entry name" value="Ferredoxin reductase-like, C-terminal NADP-linked domain"/>
    <property type="match status" value="1"/>
</dbReference>
<dbReference type="GO" id="GO:0071949">
    <property type="term" value="F:FAD binding"/>
    <property type="evidence" value="ECO:0007669"/>
    <property type="project" value="InterPro"/>
</dbReference>
<comment type="similarity">
    <text evidence="4">Belongs to the globin family. Two-domain flavohemoproteins subfamily.</text>
</comment>
<comment type="cofactor">
    <cofactor evidence="1">
        <name>heme b</name>
        <dbReference type="ChEBI" id="CHEBI:60344"/>
    </cofactor>
</comment>
<evidence type="ECO:0000256" key="2">
    <source>
        <dbReference type="ARBA" id="ARBA00001974"/>
    </source>
</evidence>
<dbReference type="OMA" id="EICAAWG"/>
<dbReference type="Proteomes" id="UP000078340">
    <property type="component" value="Unassembled WGS sequence"/>
</dbReference>
<dbReference type="FunFam" id="3.40.50.80:FF:000010">
    <property type="entry name" value="Flavohemoprotein"/>
    <property type="match status" value="1"/>
</dbReference>
<feature type="domain" description="FAD-binding FR-type" evidence="23">
    <location>
        <begin position="180"/>
        <end position="291"/>
    </location>
</feature>
<dbReference type="GO" id="GO:0008941">
    <property type="term" value="F:nitric oxide dioxygenase NAD(P)H activity"/>
    <property type="evidence" value="ECO:0007669"/>
    <property type="project" value="UniProtKB-EC"/>
</dbReference>
<keyword evidence="11" id="KW-0274">FAD</keyword>
<evidence type="ECO:0000256" key="13">
    <source>
        <dbReference type="ARBA" id="ARBA00023002"/>
    </source>
</evidence>
<dbReference type="Pfam" id="PF00042">
    <property type="entry name" value="Globin"/>
    <property type="match status" value="1"/>
</dbReference>
<keyword evidence="9" id="KW-0285">Flavoprotein</keyword>
<evidence type="ECO:0000256" key="7">
    <source>
        <dbReference type="ARBA" id="ARBA00022575"/>
    </source>
</evidence>
<dbReference type="GO" id="GO:0071500">
    <property type="term" value="P:cellular response to nitrosative stress"/>
    <property type="evidence" value="ECO:0007669"/>
    <property type="project" value="TreeGrafter"/>
</dbReference>
<dbReference type="SUPFAM" id="SSF63380">
    <property type="entry name" value="Riboflavin synthase domain-like"/>
    <property type="match status" value="1"/>
</dbReference>
<evidence type="ECO:0000256" key="19">
    <source>
        <dbReference type="ARBA" id="ARBA00048649"/>
    </source>
</evidence>
<evidence type="ECO:0000256" key="18">
    <source>
        <dbReference type="ARBA" id="ARBA00033187"/>
    </source>
</evidence>
<evidence type="ECO:0000256" key="5">
    <source>
        <dbReference type="ARBA" id="ARBA00012229"/>
    </source>
</evidence>
<sequence>MFAQRILRAGSRSWMPAARRSFAAAATPALTTQQKQIVKATIPALEQHGIAITTLFYKRLLQDHPELRNIFNTAHQATGEQPAALAHAVWAYASNIDNPGALKEAVSRIGHKHASLGVTAEQYPIVGQGLLAAIKDVLGSAATPEILEAWAAAYQQLADIFIQFESDLYRQAKATPGGWKGWRKFFVSAKVPESDEIISFHLTPEDRDALPAYQPGQFVSVRCFVPELGSYQPRQYSLSDVPNGKYFQISVKREFAQDDRPAGRVSNVLHESLPVGADLDVSFPFGDFVLDVNATTPAVLMSGGVGLTPMMAMLKTLVEQAKERKVVFVHAARNSRVHAMKPTLSKIVAENPQVSRAVFYEQVTDGDKKGEDYDFVGRVDLGSIKDVAVVPDADYYICGPLPFMKAQSEALQGMGVDPGRIHMELRVVPPDAARVWHAAIALEILFDVRSLLDRVVKLEHAVVFARLLQLAHGFGKCILGSIQALILEVSIPIDQNIAQ</sequence>
<dbReference type="NCBIfam" id="NF009805">
    <property type="entry name" value="PRK13289.1"/>
    <property type="match status" value="1"/>
</dbReference>
<dbReference type="PROSITE" id="PS01033">
    <property type="entry name" value="GLOBIN"/>
    <property type="match status" value="1"/>
</dbReference>
<evidence type="ECO:0000256" key="14">
    <source>
        <dbReference type="ARBA" id="ARBA00023004"/>
    </source>
</evidence>
<name>A0A179HMA6_PURLI</name>
<keyword evidence="12" id="KW-0521">NADP</keyword>
<keyword evidence="8" id="KW-0349">Heme</keyword>
<evidence type="ECO:0000313" key="24">
    <source>
        <dbReference type="EMBL" id="OAQ90503.1"/>
    </source>
</evidence>
<dbReference type="EC" id="1.14.12.17" evidence="5"/>
<dbReference type="InterPro" id="IPR017927">
    <property type="entry name" value="FAD-bd_FR_type"/>
</dbReference>
<evidence type="ECO:0000256" key="6">
    <source>
        <dbReference type="ARBA" id="ARBA00014637"/>
    </source>
</evidence>
<dbReference type="EMBL" id="LSBI01000004">
    <property type="protein sequence ID" value="OAQ90503.1"/>
    <property type="molecule type" value="Genomic_DNA"/>
</dbReference>
<dbReference type="InterPro" id="IPR017938">
    <property type="entry name" value="Riboflavin_synthase-like_b-brl"/>
</dbReference>
<accession>A0A179HMA6</accession>
<dbReference type="PRINTS" id="PR00410">
    <property type="entry name" value="PHEHYDRXLASE"/>
</dbReference>
<evidence type="ECO:0000256" key="12">
    <source>
        <dbReference type="ARBA" id="ARBA00022857"/>
    </source>
</evidence>
<dbReference type="InterPro" id="IPR000971">
    <property type="entry name" value="Globin"/>
</dbReference>
<evidence type="ECO:0000256" key="15">
    <source>
        <dbReference type="ARBA" id="ARBA00023027"/>
    </source>
</evidence>
<dbReference type="GO" id="GO:0046872">
    <property type="term" value="F:metal ion binding"/>
    <property type="evidence" value="ECO:0007669"/>
    <property type="project" value="UniProtKB-KW"/>
</dbReference>
<dbReference type="InterPro" id="IPR012292">
    <property type="entry name" value="Globin/Proto"/>
</dbReference>
<dbReference type="Pfam" id="PF00175">
    <property type="entry name" value="NAD_binding_1"/>
    <property type="match status" value="1"/>
</dbReference>
<dbReference type="Gene3D" id="1.10.490.10">
    <property type="entry name" value="Globins"/>
    <property type="match status" value="1"/>
</dbReference>
<dbReference type="InterPro" id="IPR023950">
    <property type="entry name" value="Hmp"/>
</dbReference>
<gene>
    <name evidence="24" type="ORF">VFPFJ_04663</name>
</gene>